<reference evidence="5" key="1">
    <citation type="journal article" date="2014" name="Front. Microbiol.">
        <title>High frequency of phylogenetically diverse reductive dehalogenase-homologous genes in deep subseafloor sedimentary metagenomes.</title>
        <authorList>
            <person name="Kawai M."/>
            <person name="Futagami T."/>
            <person name="Toyoda A."/>
            <person name="Takaki Y."/>
            <person name="Nishi S."/>
            <person name="Hori S."/>
            <person name="Arai W."/>
            <person name="Tsubouchi T."/>
            <person name="Morono Y."/>
            <person name="Uchiyama I."/>
            <person name="Ito T."/>
            <person name="Fujiyama A."/>
            <person name="Inagaki F."/>
            <person name="Takami H."/>
        </authorList>
    </citation>
    <scope>NUCLEOTIDE SEQUENCE</scope>
    <source>
        <strain evidence="5">Expedition CK06-06</strain>
    </source>
</reference>
<feature type="non-terminal residue" evidence="5">
    <location>
        <position position="1"/>
    </location>
</feature>
<gene>
    <name evidence="5" type="ORF">S01H4_31700</name>
</gene>
<proteinExistence type="inferred from homology"/>
<dbReference type="InterPro" id="IPR050834">
    <property type="entry name" value="Glycosyltransf_2"/>
</dbReference>
<comment type="similarity">
    <text evidence="1">Belongs to the glycosyltransferase 2 family.</text>
</comment>
<evidence type="ECO:0000256" key="1">
    <source>
        <dbReference type="ARBA" id="ARBA00006739"/>
    </source>
</evidence>
<dbReference type="Pfam" id="PF00535">
    <property type="entry name" value="Glycos_transf_2"/>
    <property type="match status" value="1"/>
</dbReference>
<sequence length="302" mass="35435">DKYIRESIESILNQTYKNFEFIVINDGSTDNSSNIIKDYANKDYRIKIINQPNSGIVRALNRGLFEAKGEWVFRMDGDDIASPCRFDIQIETIKKNSSLVLIGGACQQINSEGIPIKINKYPNKHNKLVNILESGKAFFPHPTACFRRDVVVKLGGYREHFRHAEDIDLWLRLINVGKFTCCKDVVLKLRKHRENISKMDNGRIQQVRAMAARVCYFRRKYGLLESKLFTGTYWKKFLAWVEERMDIAGYFQQMRELQILKNIWYSNFSTNRLIRTCVLLKKLTKSQFARKAVYSRFQKDNF</sequence>
<keyword evidence="2" id="KW-0328">Glycosyltransferase</keyword>
<dbReference type="AlphaFoldDB" id="X1AJI0"/>
<keyword evidence="3" id="KW-0808">Transferase</keyword>
<feature type="non-terminal residue" evidence="5">
    <location>
        <position position="302"/>
    </location>
</feature>
<organism evidence="5">
    <name type="scientific">marine sediment metagenome</name>
    <dbReference type="NCBI Taxonomy" id="412755"/>
    <lineage>
        <taxon>unclassified sequences</taxon>
        <taxon>metagenomes</taxon>
        <taxon>ecological metagenomes</taxon>
    </lineage>
</organism>
<dbReference type="PANTHER" id="PTHR43685:SF5">
    <property type="entry name" value="GLYCOSYLTRANSFERASE EPSE-RELATED"/>
    <property type="match status" value="1"/>
</dbReference>
<protein>
    <recommendedName>
        <fullName evidence="4">Glycosyltransferase 2-like domain-containing protein</fullName>
    </recommendedName>
</protein>
<dbReference type="InterPro" id="IPR029044">
    <property type="entry name" value="Nucleotide-diphossugar_trans"/>
</dbReference>
<accession>X1AJI0</accession>
<evidence type="ECO:0000313" key="5">
    <source>
        <dbReference type="EMBL" id="GAG82409.1"/>
    </source>
</evidence>
<dbReference type="InterPro" id="IPR001173">
    <property type="entry name" value="Glyco_trans_2-like"/>
</dbReference>
<evidence type="ECO:0000256" key="2">
    <source>
        <dbReference type="ARBA" id="ARBA00022676"/>
    </source>
</evidence>
<name>X1AJI0_9ZZZZ</name>
<dbReference type="EMBL" id="BART01016493">
    <property type="protein sequence ID" value="GAG82409.1"/>
    <property type="molecule type" value="Genomic_DNA"/>
</dbReference>
<dbReference type="Gene3D" id="3.90.550.10">
    <property type="entry name" value="Spore Coat Polysaccharide Biosynthesis Protein SpsA, Chain A"/>
    <property type="match status" value="1"/>
</dbReference>
<dbReference type="GO" id="GO:0016757">
    <property type="term" value="F:glycosyltransferase activity"/>
    <property type="evidence" value="ECO:0007669"/>
    <property type="project" value="UniProtKB-KW"/>
</dbReference>
<evidence type="ECO:0000256" key="3">
    <source>
        <dbReference type="ARBA" id="ARBA00022679"/>
    </source>
</evidence>
<dbReference type="SUPFAM" id="SSF53448">
    <property type="entry name" value="Nucleotide-diphospho-sugar transferases"/>
    <property type="match status" value="1"/>
</dbReference>
<feature type="domain" description="Glycosyltransferase 2-like" evidence="4">
    <location>
        <begin position="2"/>
        <end position="152"/>
    </location>
</feature>
<comment type="caution">
    <text evidence="5">The sequence shown here is derived from an EMBL/GenBank/DDBJ whole genome shotgun (WGS) entry which is preliminary data.</text>
</comment>
<dbReference type="PANTHER" id="PTHR43685">
    <property type="entry name" value="GLYCOSYLTRANSFERASE"/>
    <property type="match status" value="1"/>
</dbReference>
<evidence type="ECO:0000259" key="4">
    <source>
        <dbReference type="Pfam" id="PF00535"/>
    </source>
</evidence>